<gene>
    <name evidence="1" type="ORF">Q2T42_29945</name>
</gene>
<dbReference type="RefSeq" id="WP_316427344.1">
    <property type="nucleotide sequence ID" value="NZ_CP130144.1"/>
</dbReference>
<accession>A0AA97ATU8</accession>
<reference evidence="1" key="1">
    <citation type="journal article" date="2023" name="Plants (Basel)">
        <title>Genomic Analysis of Leptolyngbya boryana CZ1 Reveals Efficient Carbon Fixation Modules.</title>
        <authorList>
            <person name="Bai X."/>
            <person name="Wang H."/>
            <person name="Cheng W."/>
            <person name="Wang J."/>
            <person name="Ma M."/>
            <person name="Hu H."/>
            <person name="Song Z."/>
            <person name="Ma H."/>
            <person name="Fan Y."/>
            <person name="Du C."/>
            <person name="Xu J."/>
        </authorList>
    </citation>
    <scope>NUCLEOTIDE SEQUENCE</scope>
    <source>
        <strain evidence="1">CZ1</strain>
    </source>
</reference>
<evidence type="ECO:0000313" key="1">
    <source>
        <dbReference type="EMBL" id="WNZ46015.1"/>
    </source>
</evidence>
<proteinExistence type="predicted"/>
<dbReference type="AlphaFoldDB" id="A0AA97ATU8"/>
<organism evidence="1">
    <name type="scientific">Leptolyngbya boryana CZ1</name>
    <dbReference type="NCBI Taxonomy" id="3060204"/>
    <lineage>
        <taxon>Bacteria</taxon>
        <taxon>Bacillati</taxon>
        <taxon>Cyanobacteriota</taxon>
        <taxon>Cyanophyceae</taxon>
        <taxon>Leptolyngbyales</taxon>
        <taxon>Leptolyngbyaceae</taxon>
        <taxon>Leptolyngbya group</taxon>
        <taxon>Leptolyngbya</taxon>
    </lineage>
</organism>
<sequence length="92" mass="10187">MSKLLNRKWIFVFVLTFLVTFGLPSYSQSERETAIAEIQELAARDVEINPGSPRTKYAVEVYGGGKTLNLSDIAVAIRVAARHALEVKPPLL</sequence>
<dbReference type="EMBL" id="CP130144">
    <property type="protein sequence ID" value="WNZ46015.1"/>
    <property type="molecule type" value="Genomic_DNA"/>
</dbReference>
<reference evidence="1" key="2">
    <citation type="submission" date="2023-07" db="EMBL/GenBank/DDBJ databases">
        <authorList>
            <person name="Bai X.-H."/>
            <person name="Wang H.-H."/>
            <person name="Wang J."/>
            <person name="Ma M.-Y."/>
            <person name="Hu H.-H."/>
            <person name="Song Z.-L."/>
            <person name="Ma H.-G."/>
            <person name="Fan Y."/>
            <person name="Du C.-Y."/>
            <person name="Xu J.-C."/>
        </authorList>
    </citation>
    <scope>NUCLEOTIDE SEQUENCE</scope>
    <source>
        <strain evidence="1">CZ1</strain>
    </source>
</reference>
<name>A0AA97ATU8_LEPBY</name>
<protein>
    <submittedName>
        <fullName evidence="1">Uncharacterized protein</fullName>
    </submittedName>
</protein>